<dbReference type="PANTHER" id="PTHR12357:SF95">
    <property type="entry name" value="YTH DOMAIN-CONTAINING FAMILY PROTEIN"/>
    <property type="match status" value="1"/>
</dbReference>
<keyword evidence="1" id="KW-0694">RNA-binding</keyword>
<gene>
    <name evidence="4" type="ORF">Sjap_021380</name>
</gene>
<feature type="compositionally biased region" description="Basic and acidic residues" evidence="2">
    <location>
        <begin position="424"/>
        <end position="433"/>
    </location>
</feature>
<dbReference type="AlphaFoldDB" id="A0AAP0ESH4"/>
<evidence type="ECO:0000256" key="2">
    <source>
        <dbReference type="SAM" id="MobiDB-lite"/>
    </source>
</evidence>
<organism evidence="4 5">
    <name type="scientific">Stephania japonica</name>
    <dbReference type="NCBI Taxonomy" id="461633"/>
    <lineage>
        <taxon>Eukaryota</taxon>
        <taxon>Viridiplantae</taxon>
        <taxon>Streptophyta</taxon>
        <taxon>Embryophyta</taxon>
        <taxon>Tracheophyta</taxon>
        <taxon>Spermatophyta</taxon>
        <taxon>Magnoliopsida</taxon>
        <taxon>Ranunculales</taxon>
        <taxon>Menispermaceae</taxon>
        <taxon>Menispermoideae</taxon>
        <taxon>Cissampelideae</taxon>
        <taxon>Stephania</taxon>
    </lineage>
</organism>
<dbReference type="InterPro" id="IPR045168">
    <property type="entry name" value="YTH_prot"/>
</dbReference>
<dbReference type="Pfam" id="PF04146">
    <property type="entry name" value="YTH"/>
    <property type="match status" value="1"/>
</dbReference>
<comment type="similarity">
    <text evidence="1">Belongs to the YTHDF family.</text>
</comment>
<evidence type="ECO:0000313" key="5">
    <source>
        <dbReference type="Proteomes" id="UP001417504"/>
    </source>
</evidence>
<feature type="region of interest" description="Disordered" evidence="2">
    <location>
        <begin position="1"/>
        <end position="22"/>
    </location>
</feature>
<dbReference type="GO" id="GO:1990247">
    <property type="term" value="F:N6-methyladenosine-containing RNA reader activity"/>
    <property type="evidence" value="ECO:0007669"/>
    <property type="project" value="UniProtKB-UniRule"/>
</dbReference>
<feature type="domain" description="YTH" evidence="3">
    <location>
        <begin position="468"/>
        <end position="611"/>
    </location>
</feature>
<dbReference type="GO" id="GO:0003729">
    <property type="term" value="F:mRNA binding"/>
    <property type="evidence" value="ECO:0007669"/>
    <property type="project" value="UniProtKB-UniRule"/>
</dbReference>
<dbReference type="Proteomes" id="UP001417504">
    <property type="component" value="Unassembled WGS sequence"/>
</dbReference>
<dbReference type="CDD" id="cd21134">
    <property type="entry name" value="YTH"/>
    <property type="match status" value="1"/>
</dbReference>
<protein>
    <recommendedName>
        <fullName evidence="1">YTH domain-containing family protein</fullName>
    </recommendedName>
</protein>
<evidence type="ECO:0000256" key="1">
    <source>
        <dbReference type="RuleBase" id="RU369095"/>
    </source>
</evidence>
<dbReference type="Gene3D" id="3.10.590.10">
    <property type="entry name" value="ph1033 like domains"/>
    <property type="match status" value="1"/>
</dbReference>
<feature type="region of interest" description="Disordered" evidence="2">
    <location>
        <begin position="74"/>
        <end position="94"/>
    </location>
</feature>
<dbReference type="PANTHER" id="PTHR12357">
    <property type="entry name" value="YTH YT521-B HOMOLOGY DOMAIN-CONTAINING"/>
    <property type="match status" value="1"/>
</dbReference>
<feature type="compositionally biased region" description="Basic and acidic residues" evidence="2">
    <location>
        <begin position="1"/>
        <end position="13"/>
    </location>
</feature>
<proteinExistence type="inferred from homology"/>
<comment type="function">
    <text evidence="1">Specifically recognizes and binds N6-methyladenosine (m6A)-containing RNAs, and regulates mRNA stability. M6A is a modification present at internal sites of mRNAs and some non-coding RNAs and plays a role in mRNA stability and processing.</text>
</comment>
<name>A0AAP0ESH4_9MAGN</name>
<dbReference type="InterPro" id="IPR007275">
    <property type="entry name" value="YTH_domain"/>
</dbReference>
<dbReference type="EMBL" id="JBBNAE010000009">
    <property type="protein sequence ID" value="KAK9095883.1"/>
    <property type="molecule type" value="Genomic_DNA"/>
</dbReference>
<comment type="caution">
    <text evidence="4">The sequence shown here is derived from an EMBL/GenBank/DDBJ whole genome shotgun (WGS) entry which is preliminary data.</text>
</comment>
<keyword evidence="5" id="KW-1185">Reference proteome</keyword>
<evidence type="ECO:0000313" key="4">
    <source>
        <dbReference type="EMBL" id="KAK9095883.1"/>
    </source>
</evidence>
<dbReference type="GO" id="GO:0061157">
    <property type="term" value="P:mRNA destabilization"/>
    <property type="evidence" value="ECO:0007669"/>
    <property type="project" value="TreeGrafter"/>
</dbReference>
<sequence length="686" mass="76280">MDGEDGHVKEPNDAKLLNMTENGTSALESNTLDTISTISSLADSISATKIDSDKLSLDGCHSCSDTEATPICLNSSSLDGERPEDTPSVGVGPKPDALAADSVDLSELKGLNFVNSDVVGDPPSNTLSKEPLLDSGHQSVAIKKSGFVMRKFSTKSSADVDLCTRARRDNTSMSNRPSNRNWDGNDRYQFKRHGNFAGLKEPHVGHMDSYGRFQFTRVGNAAGFKEPNHGPRDDHGHFHLNKNGNPACLKEPNHGPGIGCDLFQFNIFGSAGSRGVNHGPREGCERFLFNRVGNDAGVKEANHGPRDGHGHFHLNKDRNAACLKEPSHGPGVGCDQFQFNRFGNGASSRANHGPGEGCERFQFNRVGNDAGSKEASHGPRDSYNQLQFSREGNAADLVEQNHGPRDSYDQFQFNRDGNIGWLKEPNRGPRARSESNSLSLSSGKEQLGFMIKRDSYNREDFPTIYDNAKFFVIKSYSEDDVQKSIKYNVWSSTPNGNKKLDAAFHDARAMSNGVAAACPLFLFFSVNGSGQFLGVAEMIGQVDFKKDMDFWRGNSNKWIGFFPVKWHIIKDVPNSNLRHIILENNDNRPVTFTRDTQEIEYKQGIKMLAIFKNYHAKTSMLDDFKYYDEKEKTLHEERYHAASTELDTFIMEFPQQHSGADLRRAKDTSSWSERSFSSETFSYNAF</sequence>
<evidence type="ECO:0000259" key="3">
    <source>
        <dbReference type="PROSITE" id="PS50882"/>
    </source>
</evidence>
<reference evidence="4 5" key="1">
    <citation type="submission" date="2024-01" db="EMBL/GenBank/DDBJ databases">
        <title>Genome assemblies of Stephania.</title>
        <authorList>
            <person name="Yang L."/>
        </authorList>
    </citation>
    <scope>NUCLEOTIDE SEQUENCE [LARGE SCALE GENOMIC DNA]</scope>
    <source>
        <strain evidence="4">QJT</strain>
        <tissue evidence="4">Leaf</tissue>
    </source>
</reference>
<feature type="region of interest" description="Disordered" evidence="2">
    <location>
        <begin position="419"/>
        <end position="439"/>
    </location>
</feature>
<accession>A0AAP0ESH4</accession>
<dbReference type="PROSITE" id="PS50882">
    <property type="entry name" value="YTH"/>
    <property type="match status" value="1"/>
</dbReference>
<dbReference type="GO" id="GO:0005737">
    <property type="term" value="C:cytoplasm"/>
    <property type="evidence" value="ECO:0007669"/>
    <property type="project" value="TreeGrafter"/>
</dbReference>